<protein>
    <recommendedName>
        <fullName evidence="4">Bile acid:sodium symporter</fullName>
    </recommendedName>
</protein>
<evidence type="ECO:0000256" key="1">
    <source>
        <dbReference type="SAM" id="Phobius"/>
    </source>
</evidence>
<feature type="transmembrane region" description="Helical" evidence="1">
    <location>
        <begin position="42"/>
        <end position="59"/>
    </location>
</feature>
<gene>
    <name evidence="2" type="ORF">Abiwalacus_17740</name>
</gene>
<evidence type="ECO:0008006" key="4">
    <source>
        <dbReference type="Google" id="ProtNLM"/>
    </source>
</evidence>
<feature type="transmembrane region" description="Helical" evidence="1">
    <location>
        <begin position="16"/>
        <end position="36"/>
    </location>
</feature>
<feature type="transmembrane region" description="Helical" evidence="1">
    <location>
        <begin position="234"/>
        <end position="257"/>
    </location>
</feature>
<dbReference type="Pfam" id="PF13593">
    <property type="entry name" value="SBF_like"/>
    <property type="match status" value="1"/>
</dbReference>
<keyword evidence="1" id="KW-1133">Transmembrane helix</keyword>
<dbReference type="InterPro" id="IPR016833">
    <property type="entry name" value="Put_Na-Bile_cotransptr"/>
</dbReference>
<feature type="transmembrane region" description="Helical" evidence="1">
    <location>
        <begin position="209"/>
        <end position="228"/>
    </location>
</feature>
<organism evidence="2 3">
    <name type="scientific">Akkermansia biwaensis</name>
    <dbReference type="NCBI Taxonomy" id="2946555"/>
    <lineage>
        <taxon>Bacteria</taxon>
        <taxon>Pseudomonadati</taxon>
        <taxon>Verrucomicrobiota</taxon>
        <taxon>Verrucomicrobiia</taxon>
        <taxon>Verrucomicrobiales</taxon>
        <taxon>Akkermansiaceae</taxon>
        <taxon>Akkermansia</taxon>
    </lineage>
</organism>
<keyword evidence="1" id="KW-0472">Membrane</keyword>
<proteinExistence type="predicted"/>
<sequence>MILFSMPGFLSKLDRFTVGLVVSVSAGILIPCSGVWDTVFSRLSDAAIILLFFLYGAKLSRRSVWEGLMHWRLQSLVAASTFVIFPLLGILSIPMWNAVLGPDLCMGMLYVCMLPSTVQSSIAFTSMAGGNVAAAICSASVSSLLGVFLTPLLVGLVWSRGGADGVDFSTFLNICYIILVPFVAGQIAQRWIGKWVVAHRNVTSWTDHSTIWLVIYTAFSHAMVNGVWKNLPWLSLVEVLGFCALLLVVVLWLTAFLSRRLRFSREDRIAIIFCGSKKSLATGIPMMNVIFAGSPIGLLVIPIMIFHQLQLMVCSILARRWGRDLEEKKDGSL</sequence>
<dbReference type="PANTHER" id="PTHR18640:SF5">
    <property type="entry name" value="SODIUM_BILE ACID COTRANSPORTER 7"/>
    <property type="match status" value="1"/>
</dbReference>
<evidence type="ECO:0000313" key="3">
    <source>
        <dbReference type="Proteomes" id="UP001062263"/>
    </source>
</evidence>
<keyword evidence="3" id="KW-1185">Reference proteome</keyword>
<dbReference type="Proteomes" id="UP001062263">
    <property type="component" value="Chromosome"/>
</dbReference>
<dbReference type="PANTHER" id="PTHR18640">
    <property type="entry name" value="SOLUTE CARRIER FAMILY 10 MEMBER 7"/>
    <property type="match status" value="1"/>
</dbReference>
<feature type="transmembrane region" description="Helical" evidence="1">
    <location>
        <begin position="71"/>
        <end position="96"/>
    </location>
</feature>
<accession>A0ABM7ZHC9</accession>
<evidence type="ECO:0000313" key="2">
    <source>
        <dbReference type="EMBL" id="BDL44200.1"/>
    </source>
</evidence>
<dbReference type="Gene3D" id="1.20.1530.20">
    <property type="match status" value="1"/>
</dbReference>
<reference evidence="2" key="1">
    <citation type="submission" date="2022-06" db="EMBL/GenBank/DDBJ databases">
        <title>Akkermansia biwalacus sp. nov., an anaerobic mucin-degrading bacterium isolated from human intestine.</title>
        <authorList>
            <person name="Kobayashi Y."/>
            <person name="Inoue S."/>
            <person name="Kawahara T."/>
            <person name="Kohda N."/>
        </authorList>
    </citation>
    <scope>NUCLEOTIDE SEQUENCE</scope>
    <source>
        <strain evidence="2">WON2089</strain>
    </source>
</reference>
<name>A0ABM7ZHC9_9BACT</name>
<dbReference type="EMBL" id="AP025943">
    <property type="protein sequence ID" value="BDL44200.1"/>
    <property type="molecule type" value="Genomic_DNA"/>
</dbReference>
<dbReference type="PIRSF" id="PIRSF026166">
    <property type="entry name" value="UCP026166"/>
    <property type="match status" value="1"/>
</dbReference>
<feature type="transmembrane region" description="Helical" evidence="1">
    <location>
        <begin position="170"/>
        <end position="188"/>
    </location>
</feature>
<feature type="transmembrane region" description="Helical" evidence="1">
    <location>
        <begin position="132"/>
        <end position="158"/>
    </location>
</feature>
<keyword evidence="1" id="KW-0812">Transmembrane</keyword>
<dbReference type="InterPro" id="IPR038770">
    <property type="entry name" value="Na+/solute_symporter_sf"/>
</dbReference>